<evidence type="ECO:0000313" key="3">
    <source>
        <dbReference type="EMBL" id="MEB3103758.1"/>
    </source>
</evidence>
<keyword evidence="4" id="KW-1185">Reference proteome</keyword>
<dbReference type="EMBL" id="JAYJLD010000049">
    <property type="protein sequence ID" value="MEB3103758.1"/>
    <property type="molecule type" value="Genomic_DNA"/>
</dbReference>
<dbReference type="PANTHER" id="PTHR43179:SF7">
    <property type="entry name" value="RHAMNOSYLTRANSFERASE WBBL"/>
    <property type="match status" value="1"/>
</dbReference>
<sequence>MDVSIIIVNFNTCELTLNAIQSVFQSRTDYSYEIILIDNASTDGSVDRIRKEYPSVHLIVNRDNLGFSKANNQGIRAASGRYILLLNSDTVMQPETLDVMVRFMEDHPEVGAGGCKVVLPDGTLDRACRRGFPTPLASFYYAFGFSRLFPRHPRFNQYQLSYLDPDQDYPVDSLMGAFMLVRKETIDQVGQLDEDFFMYGEDIDWCYRIKHGGWHVYYYPYTTIIHYKRASSRNKPFKIIYEFHRAMLLFHNKHYKRKYAWWVNLLVYLGIGIKFVSAFLSSKLSLSQR</sequence>
<keyword evidence="3" id="KW-0808">Transferase</keyword>
<keyword evidence="3" id="KW-0328">Glycosyltransferase</keyword>
<feature type="domain" description="Glycosyltransferase 2-like" evidence="2">
    <location>
        <begin position="4"/>
        <end position="127"/>
    </location>
</feature>
<evidence type="ECO:0000256" key="1">
    <source>
        <dbReference type="SAM" id="Phobius"/>
    </source>
</evidence>
<name>A0ABU5ZNL5_9BACL</name>
<accession>A0ABU5ZNL5</accession>
<dbReference type="Proteomes" id="UP001310386">
    <property type="component" value="Unassembled WGS sequence"/>
</dbReference>
<dbReference type="Gene3D" id="3.90.550.10">
    <property type="entry name" value="Spore Coat Polysaccharide Biosynthesis Protein SpsA, Chain A"/>
    <property type="match status" value="1"/>
</dbReference>
<proteinExistence type="predicted"/>
<gene>
    <name evidence="3" type="ORF">VF724_19185</name>
</gene>
<evidence type="ECO:0000313" key="4">
    <source>
        <dbReference type="Proteomes" id="UP001310386"/>
    </source>
</evidence>
<dbReference type="GO" id="GO:0016757">
    <property type="term" value="F:glycosyltransferase activity"/>
    <property type="evidence" value="ECO:0007669"/>
    <property type="project" value="UniProtKB-KW"/>
</dbReference>
<feature type="transmembrane region" description="Helical" evidence="1">
    <location>
        <begin position="259"/>
        <end position="280"/>
    </location>
</feature>
<comment type="caution">
    <text evidence="3">The sequence shown here is derived from an EMBL/GenBank/DDBJ whole genome shotgun (WGS) entry which is preliminary data.</text>
</comment>
<organism evidence="3 4">
    <name type="scientific">Ferviditalea candida</name>
    <dbReference type="NCBI Taxonomy" id="3108399"/>
    <lineage>
        <taxon>Bacteria</taxon>
        <taxon>Bacillati</taxon>
        <taxon>Bacillota</taxon>
        <taxon>Bacilli</taxon>
        <taxon>Bacillales</taxon>
        <taxon>Paenibacillaceae</taxon>
        <taxon>Ferviditalea</taxon>
    </lineage>
</organism>
<evidence type="ECO:0000259" key="2">
    <source>
        <dbReference type="Pfam" id="PF00535"/>
    </source>
</evidence>
<dbReference type="Pfam" id="PF00535">
    <property type="entry name" value="Glycos_transf_2"/>
    <property type="match status" value="1"/>
</dbReference>
<keyword evidence="1" id="KW-1133">Transmembrane helix</keyword>
<reference evidence="3" key="1">
    <citation type="submission" date="2023-12" db="EMBL/GenBank/DDBJ databases">
        <title>Fervidustalea candida gen. nov., sp. nov., a novel member of the family Paenibacillaceae isolated from a geothermal area.</title>
        <authorList>
            <person name="Li W.-J."/>
            <person name="Jiao J.-Y."/>
            <person name="Chen Y."/>
        </authorList>
    </citation>
    <scope>NUCLEOTIDE SEQUENCE</scope>
    <source>
        <strain evidence="3">SYSU GA230002</strain>
    </source>
</reference>
<dbReference type="CDD" id="cd04186">
    <property type="entry name" value="GT_2_like_c"/>
    <property type="match status" value="1"/>
</dbReference>
<dbReference type="SUPFAM" id="SSF53448">
    <property type="entry name" value="Nucleotide-diphospho-sugar transferases"/>
    <property type="match status" value="1"/>
</dbReference>
<protein>
    <submittedName>
        <fullName evidence="3">Glycosyltransferase family 2 protein</fullName>
        <ecNumber evidence="3">2.4.-.-</ecNumber>
    </submittedName>
</protein>
<dbReference type="EC" id="2.4.-.-" evidence="3"/>
<dbReference type="InterPro" id="IPR029044">
    <property type="entry name" value="Nucleotide-diphossugar_trans"/>
</dbReference>
<dbReference type="RefSeq" id="WP_371755886.1">
    <property type="nucleotide sequence ID" value="NZ_JAYJLD010000049.1"/>
</dbReference>
<dbReference type="PANTHER" id="PTHR43179">
    <property type="entry name" value="RHAMNOSYLTRANSFERASE WBBL"/>
    <property type="match status" value="1"/>
</dbReference>
<keyword evidence="1" id="KW-0472">Membrane</keyword>
<keyword evidence="1" id="KW-0812">Transmembrane</keyword>
<dbReference type="InterPro" id="IPR001173">
    <property type="entry name" value="Glyco_trans_2-like"/>
</dbReference>